<evidence type="ECO:0000313" key="2">
    <source>
        <dbReference type="EMBL" id="KAF7510120.1"/>
    </source>
</evidence>
<dbReference type="EMBL" id="JAACFV010000033">
    <property type="protein sequence ID" value="KAF7510120.1"/>
    <property type="molecule type" value="Genomic_DNA"/>
</dbReference>
<keyword evidence="3" id="KW-1185">Reference proteome</keyword>
<accession>A0A8H7AJ89</accession>
<dbReference type="AlphaFoldDB" id="A0A8H7AJ89"/>
<dbReference type="Pfam" id="PF06985">
    <property type="entry name" value="HET"/>
    <property type="match status" value="1"/>
</dbReference>
<organism evidence="2 3">
    <name type="scientific">Endocarpon pusillum</name>
    <dbReference type="NCBI Taxonomy" id="364733"/>
    <lineage>
        <taxon>Eukaryota</taxon>
        <taxon>Fungi</taxon>
        <taxon>Dikarya</taxon>
        <taxon>Ascomycota</taxon>
        <taxon>Pezizomycotina</taxon>
        <taxon>Eurotiomycetes</taxon>
        <taxon>Chaetothyriomycetidae</taxon>
        <taxon>Verrucariales</taxon>
        <taxon>Verrucariaceae</taxon>
        <taxon>Endocarpon</taxon>
    </lineage>
</organism>
<gene>
    <name evidence="2" type="ORF">GJ744_007019</name>
</gene>
<feature type="domain" description="Heterokaryon incompatibility" evidence="1">
    <location>
        <begin position="110"/>
        <end position="285"/>
    </location>
</feature>
<comment type="caution">
    <text evidence="2">The sequence shown here is derived from an EMBL/GenBank/DDBJ whole genome shotgun (WGS) entry which is preliminary data.</text>
</comment>
<dbReference type="OrthoDB" id="5125733at2759"/>
<dbReference type="PANTHER" id="PTHR33112">
    <property type="entry name" value="DOMAIN PROTEIN, PUTATIVE-RELATED"/>
    <property type="match status" value="1"/>
</dbReference>
<sequence length="622" mass="70967">MWWNLEIYSTDDHEKRMIQVEGRPPFSIGTGFGHVLPCCPTSGGQCLDRIKEWLVECLAGHPNYQYHPSPGLPLCTPDTTDPTLPTRVLCLDTNRADPYLIETSSLCAKYTALSYCWGNSNSIRTTMASLSDFKQKIPLEVLPKTMRDAVTVTKYLGINYLWIDALCIIQDSVEDWISESAKMGLIYRNATLVIAASDSPDCNHGLFYKRVSSHVLEVPLPGAKVAAKLYVRPRRERYYPRKETSRTHIERLTRFWGAMDGLESPFDGSTRWFDALGRRGWVYQEHNLACRIVHFTRSELGWSCSCIETCECTIAETAMRTSDVAGGRPPRFGSQIFAHSWEKDVRERWRGIVEDYTKLKLTKATDLLPALAGIASSIIVKGDKYLFGLWRSGIEAGDHLCWYVRDPTRDRGLPIGYAPSWTWASVHGSISFQFFFEWDSHRFTYEFVDCSFYPSSANPFGPGTGHLRLRGSLIPIHINDECGFYTKGRVEYKILEKMACLLEEGKISDPNLSKICFPQPGETDLYGKTIGDRPEILQGELIPDTFPFITEDNDMAWYFFILAETVEAYSEMYLHKPRGLILQKVQTQSGNCYRRLGWGDSWANMPTEWWKTCGDWEMVVII</sequence>
<reference evidence="2" key="1">
    <citation type="submission" date="2020-02" db="EMBL/GenBank/DDBJ databases">
        <authorList>
            <person name="Palmer J.M."/>
        </authorList>
    </citation>
    <scope>NUCLEOTIDE SEQUENCE</scope>
    <source>
        <strain evidence="2">EPUS1.4</strain>
        <tissue evidence="2">Thallus</tissue>
    </source>
</reference>
<proteinExistence type="predicted"/>
<evidence type="ECO:0000259" key="1">
    <source>
        <dbReference type="Pfam" id="PF06985"/>
    </source>
</evidence>
<dbReference type="InterPro" id="IPR010730">
    <property type="entry name" value="HET"/>
</dbReference>
<dbReference type="PANTHER" id="PTHR33112:SF9">
    <property type="entry name" value="HETEROKARYON INCOMPATIBILITY DOMAIN-CONTAINING PROTEIN"/>
    <property type="match status" value="1"/>
</dbReference>
<evidence type="ECO:0000313" key="3">
    <source>
        <dbReference type="Proteomes" id="UP000606974"/>
    </source>
</evidence>
<dbReference type="Proteomes" id="UP000606974">
    <property type="component" value="Unassembled WGS sequence"/>
</dbReference>
<protein>
    <recommendedName>
        <fullName evidence="1">Heterokaryon incompatibility domain-containing protein</fullName>
    </recommendedName>
</protein>
<name>A0A8H7AJ89_9EURO</name>